<evidence type="ECO:0000313" key="2">
    <source>
        <dbReference type="Proteomes" id="UP000037822"/>
    </source>
</evidence>
<protein>
    <submittedName>
        <fullName evidence="1">Uncharacterized protein</fullName>
    </submittedName>
</protein>
<accession>A0A0N1N2G1</accession>
<proteinExistence type="predicted"/>
<dbReference type="RefSeq" id="WP_054211286.1">
    <property type="nucleotide sequence ID" value="NZ_LGSZ01000060.1"/>
</dbReference>
<gene>
    <name evidence="1" type="ORF">AE618_22410</name>
</gene>
<name>A0A0N1N2G1_9HYPH</name>
<dbReference type="PATRIC" id="fig|1526658.3.peg.1626"/>
<comment type="caution">
    <text evidence="1">The sequence shown here is derived from an EMBL/GenBank/DDBJ whole genome shotgun (WGS) entry which is preliminary data.</text>
</comment>
<evidence type="ECO:0000313" key="1">
    <source>
        <dbReference type="EMBL" id="KPH77313.1"/>
    </source>
</evidence>
<dbReference type="Proteomes" id="UP000037822">
    <property type="component" value="Unassembled WGS sequence"/>
</dbReference>
<reference evidence="1 2" key="1">
    <citation type="submission" date="2015-07" db="EMBL/GenBank/DDBJ databases">
        <title>Whole genome sequencing of Bosea vaviloviae isolated from cave pool.</title>
        <authorList>
            <person name="Tan N.E.H."/>
            <person name="Lee Y.P."/>
            <person name="Gan H.M."/>
            <person name="Barton H."/>
            <person name="Savka M.A."/>
        </authorList>
    </citation>
    <scope>NUCLEOTIDE SEQUENCE [LARGE SCALE GENOMIC DNA]</scope>
    <source>
        <strain evidence="1 2">SD260</strain>
    </source>
</reference>
<dbReference type="EMBL" id="LGSZ01000060">
    <property type="protein sequence ID" value="KPH77313.1"/>
    <property type="molecule type" value="Genomic_DNA"/>
</dbReference>
<keyword evidence="2" id="KW-1185">Reference proteome</keyword>
<dbReference type="AlphaFoldDB" id="A0A0N1N2G1"/>
<sequence>MHLYNPADWPFDLALFLDTMDDDPRELADQVLADYRALGSNDAEFVLLASSLEQATRNVDARPS</sequence>
<organism evidence="1 2">
    <name type="scientific">Bosea vaviloviae</name>
    <dbReference type="NCBI Taxonomy" id="1526658"/>
    <lineage>
        <taxon>Bacteria</taxon>
        <taxon>Pseudomonadati</taxon>
        <taxon>Pseudomonadota</taxon>
        <taxon>Alphaproteobacteria</taxon>
        <taxon>Hyphomicrobiales</taxon>
        <taxon>Boseaceae</taxon>
        <taxon>Bosea</taxon>
    </lineage>
</organism>